<reference evidence="4" key="1">
    <citation type="submission" date="2016-09" db="EMBL/GenBank/DDBJ databases">
        <authorList>
            <person name="Greninger A.L."/>
            <person name="Jerome K.R."/>
            <person name="Mcnair B."/>
            <person name="Wallis C."/>
            <person name="Fang F."/>
        </authorList>
    </citation>
    <scope>NUCLEOTIDE SEQUENCE [LARGE SCALE GENOMIC DNA]</scope>
    <source>
        <strain evidence="4">M6</strain>
    </source>
</reference>
<organism evidence="3 4">
    <name type="scientific">Mycolicibacterium flavescens</name>
    <name type="common">Mycobacterium flavescens</name>
    <dbReference type="NCBI Taxonomy" id="1776"/>
    <lineage>
        <taxon>Bacteria</taxon>
        <taxon>Bacillati</taxon>
        <taxon>Actinomycetota</taxon>
        <taxon>Actinomycetes</taxon>
        <taxon>Mycobacteriales</taxon>
        <taxon>Mycobacteriaceae</taxon>
        <taxon>Mycolicibacterium</taxon>
    </lineage>
</organism>
<dbReference type="PANTHER" id="PTHR42742:SF3">
    <property type="entry name" value="FRUCTOKINASE"/>
    <property type="match status" value="1"/>
</dbReference>
<comment type="caution">
    <text evidence="3">The sequence shown here is derived from an EMBL/GenBank/DDBJ whole genome shotgun (WGS) entry which is preliminary data.</text>
</comment>
<dbReference type="OrthoDB" id="9808275at2"/>
<accession>A0A1E3RQM6</accession>
<sequence>MSTHPQLLPPNVIPHWYAGGPVLADWRGLPPVGDRSPEEWIGATVARFGEPTLGPSTLADGTLLRDAVERDPLPWLGRDDGAPGDTGVLVKLLDAGQRLPVHVHPTRDFACRHLGCPYGKTEAWYILRADGDAAVWVGWRETVEPQRLSDMVAAQDVDGLLALMHRIPVRPGDGVLVPGGTPHAIGRGVLLVEAQEPTDQSILLERVNTTASDDEVFLGLDRDVALSAVDAEPIDDTGDLMRHVEADAIGMTPVLPVEATPFFHMDLLGPRTDVDAGFAVAVVLSGTGSVVPSGGEAVAVTAGNTLVVPASSGVWHTEGDARLLVCRPGDSWPPPLPDSRGGPA</sequence>
<evidence type="ECO:0000256" key="1">
    <source>
        <dbReference type="ARBA" id="ARBA00022723"/>
    </source>
</evidence>
<keyword evidence="1" id="KW-0479">Metal-binding</keyword>
<evidence type="ECO:0000256" key="2">
    <source>
        <dbReference type="ARBA" id="ARBA00022833"/>
    </source>
</evidence>
<dbReference type="Gene3D" id="2.60.120.10">
    <property type="entry name" value="Jelly Rolls"/>
    <property type="match status" value="2"/>
</dbReference>
<dbReference type="STRING" id="1776.BHQ18_00195"/>
<dbReference type="GO" id="GO:0016853">
    <property type="term" value="F:isomerase activity"/>
    <property type="evidence" value="ECO:0007669"/>
    <property type="project" value="UniProtKB-KW"/>
</dbReference>
<gene>
    <name evidence="3" type="ORF">BHQ18_00195</name>
</gene>
<dbReference type="InterPro" id="IPR051804">
    <property type="entry name" value="Carb_Metab_Reg_Kinase/Isom"/>
</dbReference>
<dbReference type="PANTHER" id="PTHR42742">
    <property type="entry name" value="TRANSCRIPTIONAL REPRESSOR MPRA"/>
    <property type="match status" value="1"/>
</dbReference>
<keyword evidence="2" id="KW-0862">Zinc</keyword>
<proteinExistence type="predicted"/>
<dbReference type="InterPro" id="IPR011051">
    <property type="entry name" value="RmlC_Cupin_sf"/>
</dbReference>
<evidence type="ECO:0000313" key="4">
    <source>
        <dbReference type="Proteomes" id="UP000094053"/>
    </source>
</evidence>
<dbReference type="InterPro" id="IPR014710">
    <property type="entry name" value="RmlC-like_jellyroll"/>
</dbReference>
<evidence type="ECO:0000313" key="3">
    <source>
        <dbReference type="EMBL" id="ODQ92205.1"/>
    </source>
</evidence>
<dbReference type="AlphaFoldDB" id="A0A1E3RQM6"/>
<keyword evidence="4" id="KW-1185">Reference proteome</keyword>
<name>A0A1E3RQM6_MYCFV</name>
<dbReference type="SUPFAM" id="SSF51182">
    <property type="entry name" value="RmlC-like cupins"/>
    <property type="match status" value="1"/>
</dbReference>
<dbReference type="Proteomes" id="UP000094053">
    <property type="component" value="Unassembled WGS sequence"/>
</dbReference>
<dbReference type="EMBL" id="MIHA01000001">
    <property type="protein sequence ID" value="ODQ92205.1"/>
    <property type="molecule type" value="Genomic_DNA"/>
</dbReference>
<dbReference type="CDD" id="cd07010">
    <property type="entry name" value="cupin_PMI_type_I_N_bac"/>
    <property type="match status" value="1"/>
</dbReference>
<dbReference type="GO" id="GO:0046872">
    <property type="term" value="F:metal ion binding"/>
    <property type="evidence" value="ECO:0007669"/>
    <property type="project" value="UniProtKB-KW"/>
</dbReference>
<dbReference type="RefSeq" id="WP_069411557.1">
    <property type="nucleotide sequence ID" value="NZ_JACKUL010000020.1"/>
</dbReference>
<protein>
    <submittedName>
        <fullName evidence="3">Phosphoheptose isomerase</fullName>
    </submittedName>
</protein>
<keyword evidence="3" id="KW-0413">Isomerase</keyword>